<dbReference type="HOGENOM" id="CLU_172408_1_0_5"/>
<geneLocation type="plasmid" evidence="1 2">
    <name>pTM2</name>
</geneLocation>
<dbReference type="KEGG" id="tmo:TMO_b0231"/>
<keyword evidence="1" id="KW-0614">Plasmid</keyword>
<name>I3TU01_TISMK</name>
<dbReference type="RefSeq" id="WP_014752992.1">
    <property type="nucleotide sequence ID" value="NC_017966.1"/>
</dbReference>
<keyword evidence="2" id="KW-1185">Reference proteome</keyword>
<reference evidence="1 2" key="1">
    <citation type="journal article" date="2012" name="J. Am. Chem. Soc.">
        <title>Bacterial biosynthesis and maturation of the didemnin anti-cancer agents.</title>
        <authorList>
            <person name="Xu Y."/>
            <person name="Kersten R.D."/>
            <person name="Nam S.J."/>
            <person name="Lu L."/>
            <person name="Al-Suwailem A.M."/>
            <person name="Zheng H."/>
            <person name="Fenical W."/>
            <person name="Dorrestein P.C."/>
            <person name="Moore B.S."/>
            <person name="Qian P.Y."/>
        </authorList>
    </citation>
    <scope>NUCLEOTIDE SEQUENCE [LARGE SCALE GENOMIC DNA]</scope>
    <source>
        <strain evidence="1 2">KA081020-065</strain>
    </source>
</reference>
<dbReference type="EMBL" id="CP003238">
    <property type="protein sequence ID" value="AFK56239.1"/>
    <property type="molecule type" value="Genomic_DNA"/>
</dbReference>
<evidence type="ECO:0000313" key="1">
    <source>
        <dbReference type="EMBL" id="AFK56239.1"/>
    </source>
</evidence>
<organism evidence="1 2">
    <name type="scientific">Tistrella mobilis (strain KA081020-065)</name>
    <dbReference type="NCBI Taxonomy" id="1110502"/>
    <lineage>
        <taxon>Bacteria</taxon>
        <taxon>Pseudomonadati</taxon>
        <taxon>Pseudomonadota</taxon>
        <taxon>Alphaproteobacteria</taxon>
        <taxon>Geminicoccales</taxon>
        <taxon>Geminicoccaceae</taxon>
        <taxon>Tistrella</taxon>
    </lineage>
</organism>
<evidence type="ECO:0000313" key="2">
    <source>
        <dbReference type="Proteomes" id="UP000005258"/>
    </source>
</evidence>
<protein>
    <submittedName>
        <fullName evidence="1">Transcriptional regulator/antitoxin, MazE</fullName>
    </submittedName>
</protein>
<gene>
    <name evidence="1" type="ordered locus">TMO_b0231</name>
</gene>
<accession>I3TU01</accession>
<dbReference type="Proteomes" id="UP000005258">
    <property type="component" value="Plasmid pTM2"/>
</dbReference>
<proteinExistence type="predicted"/>
<dbReference type="AlphaFoldDB" id="I3TU01"/>
<sequence length="75" mass="8404">MQIRKQPEGLTIALPDELVSELGSEAGATLDVRVTGPWAFDISRRSDRERAIERLRAFRGMLPAGFVFDRDEANT</sequence>